<feature type="transmembrane region" description="Helical" evidence="1">
    <location>
        <begin position="263"/>
        <end position="280"/>
    </location>
</feature>
<dbReference type="GO" id="GO:0000271">
    <property type="term" value="P:polysaccharide biosynthetic process"/>
    <property type="evidence" value="ECO:0007669"/>
    <property type="project" value="TreeGrafter"/>
</dbReference>
<dbReference type="EMBL" id="CP034670">
    <property type="protein sequence ID" value="AZR60702.1"/>
    <property type="molecule type" value="Genomic_DNA"/>
</dbReference>
<keyword evidence="3" id="KW-0012">Acyltransferase</keyword>
<dbReference type="Pfam" id="PF01757">
    <property type="entry name" value="Acyl_transf_3"/>
    <property type="match status" value="1"/>
</dbReference>
<feature type="transmembrane region" description="Helical" evidence="1">
    <location>
        <begin position="178"/>
        <end position="201"/>
    </location>
</feature>
<evidence type="ECO:0000313" key="4">
    <source>
        <dbReference type="Proteomes" id="UP000282435"/>
    </source>
</evidence>
<sequence length="384" mass="45025">MMPILELNIMDINYFSTSSLILTGLFIFSLFVSSRLLSKMNLMDGDAARRNSPLDGLRGVLASAVVVHHFYINYIMYTTGEWVRPTTQILNNFGAVSVSFFFLITGYLFFSKVQKGDILWRQLYLSRVRRIVPLYLFVFIFIVLVTLYFRPLTLENLPGFFKWLRRWLLFLGGNFEDFPSGIVIAGVNWTLIYEWGFYFSLPIWYVLWHRRLFSKWYIVLPLSLLVFLYIWKRTDYHAYFLFLLALPSVYFKERIREILDRKTILFDIFQVTLLILIIVFSNGYTVIQMVGTAILFSFIANGYSYGEVLNNNGLRKLGEVSYSIYLTHGIILYALRSYMHNGKIQIGINAFSLVFPIIFTLVILISIATYRFIEYPFICKRKLG</sequence>
<feature type="transmembrane region" description="Helical" evidence="1">
    <location>
        <begin position="213"/>
        <end position="230"/>
    </location>
</feature>
<dbReference type="GO" id="GO:0016020">
    <property type="term" value="C:membrane"/>
    <property type="evidence" value="ECO:0007669"/>
    <property type="project" value="TreeGrafter"/>
</dbReference>
<dbReference type="Proteomes" id="UP000282435">
    <property type="component" value="Chromosome"/>
</dbReference>
<feature type="transmembrane region" description="Helical" evidence="1">
    <location>
        <begin position="347"/>
        <end position="373"/>
    </location>
</feature>
<accession>A0A3S9SMJ2</accession>
<dbReference type="PANTHER" id="PTHR23028">
    <property type="entry name" value="ACETYLTRANSFERASE"/>
    <property type="match status" value="1"/>
</dbReference>
<dbReference type="InterPro" id="IPR002656">
    <property type="entry name" value="Acyl_transf_3_dom"/>
</dbReference>
<organism evidence="3 4">
    <name type="scientific">Eikenella corrodens</name>
    <dbReference type="NCBI Taxonomy" id="539"/>
    <lineage>
        <taxon>Bacteria</taxon>
        <taxon>Pseudomonadati</taxon>
        <taxon>Pseudomonadota</taxon>
        <taxon>Betaproteobacteria</taxon>
        <taxon>Neisseriales</taxon>
        <taxon>Neisseriaceae</taxon>
        <taxon>Eikenella</taxon>
    </lineage>
</organism>
<dbReference type="AlphaFoldDB" id="A0A3S9SMJ2"/>
<keyword evidence="1" id="KW-0472">Membrane</keyword>
<feature type="transmembrane region" description="Helical" evidence="1">
    <location>
        <begin position="286"/>
        <end position="305"/>
    </location>
</feature>
<dbReference type="OrthoDB" id="9814807at2"/>
<proteinExistence type="predicted"/>
<feature type="transmembrane region" description="Helical" evidence="1">
    <location>
        <begin position="131"/>
        <end position="149"/>
    </location>
</feature>
<evidence type="ECO:0000313" key="3">
    <source>
        <dbReference type="EMBL" id="AZR60702.1"/>
    </source>
</evidence>
<evidence type="ECO:0000256" key="1">
    <source>
        <dbReference type="SAM" id="Phobius"/>
    </source>
</evidence>
<feature type="transmembrane region" description="Helical" evidence="1">
    <location>
        <begin position="57"/>
        <end position="77"/>
    </location>
</feature>
<dbReference type="PANTHER" id="PTHR23028:SF53">
    <property type="entry name" value="ACYL_TRANSF_3 DOMAIN-CONTAINING PROTEIN"/>
    <property type="match status" value="1"/>
</dbReference>
<dbReference type="GO" id="GO:0016747">
    <property type="term" value="F:acyltransferase activity, transferring groups other than amino-acyl groups"/>
    <property type="evidence" value="ECO:0007669"/>
    <property type="project" value="InterPro"/>
</dbReference>
<keyword evidence="3" id="KW-0808">Transferase</keyword>
<reference evidence="3 4" key="1">
    <citation type="submission" date="2018-12" db="EMBL/GenBank/DDBJ databases">
        <title>Genome sequencing of Eikenella corrodens KCOM 3110 (= JS217).</title>
        <authorList>
            <person name="Koo J.-K."/>
            <person name="Park S.-N."/>
            <person name="Lim Y.K."/>
        </authorList>
    </citation>
    <scope>NUCLEOTIDE SEQUENCE [LARGE SCALE GENOMIC DNA]</scope>
    <source>
        <strain evidence="3 4">KCOM 3110</strain>
    </source>
</reference>
<gene>
    <name evidence="3" type="ORF">ELB75_12265</name>
</gene>
<feature type="transmembrane region" description="Helical" evidence="1">
    <location>
        <begin position="89"/>
        <end position="110"/>
    </location>
</feature>
<protein>
    <submittedName>
        <fullName evidence="3">Acyltransferase</fullName>
    </submittedName>
</protein>
<feature type="transmembrane region" description="Helical" evidence="1">
    <location>
        <begin position="236"/>
        <end position="251"/>
    </location>
</feature>
<name>A0A3S9SMJ2_EIKCO</name>
<feature type="transmembrane region" description="Helical" evidence="1">
    <location>
        <begin position="12"/>
        <end position="37"/>
    </location>
</feature>
<evidence type="ECO:0000259" key="2">
    <source>
        <dbReference type="Pfam" id="PF01757"/>
    </source>
</evidence>
<keyword evidence="1" id="KW-1133">Transmembrane helix</keyword>
<feature type="domain" description="Acyltransferase 3" evidence="2">
    <location>
        <begin position="54"/>
        <end position="371"/>
    </location>
</feature>
<keyword evidence="1" id="KW-0812">Transmembrane</keyword>
<dbReference type="InterPro" id="IPR050879">
    <property type="entry name" value="Acyltransferase_3"/>
</dbReference>